<accession>A0ABS4BWU5</accession>
<dbReference type="Proteomes" id="UP000670776">
    <property type="component" value="Unassembled WGS sequence"/>
</dbReference>
<dbReference type="EMBL" id="JAGJCB010000014">
    <property type="protein sequence ID" value="MBP0904843.1"/>
    <property type="molecule type" value="Genomic_DNA"/>
</dbReference>
<sequence length="179" mass="20762">METITNYKLKDFFNQDLQLIEDYVNLLQHLKPISTNVRLTDLTLRQVETIKKTINDENELINIISIVQGITIEEVLELDIITFFPLIKDVQIQLESLVNKEINHLSPKHSDARFEMIDGSKRLEKFGVYNAVNSLANGDILKFNSILDLPYNEVFVKMYLDTTIADIQHEINKMKPINN</sequence>
<comment type="caution">
    <text evidence="1">The sequence shown here is derived from an EMBL/GenBank/DDBJ whole genome shotgun (WGS) entry which is preliminary data.</text>
</comment>
<keyword evidence="2" id="KW-1185">Reference proteome</keyword>
<dbReference type="RefSeq" id="WP_209655735.1">
    <property type="nucleotide sequence ID" value="NZ_JAGJCB010000014.1"/>
</dbReference>
<organism evidence="1 2">
    <name type="scientific">Mariniflexile gromovii</name>
    <dbReference type="NCBI Taxonomy" id="362523"/>
    <lineage>
        <taxon>Bacteria</taxon>
        <taxon>Pseudomonadati</taxon>
        <taxon>Bacteroidota</taxon>
        <taxon>Flavobacteriia</taxon>
        <taxon>Flavobacteriales</taxon>
        <taxon>Flavobacteriaceae</taxon>
        <taxon>Mariniflexile</taxon>
    </lineage>
</organism>
<reference evidence="1 2" key="1">
    <citation type="submission" date="2021-04" db="EMBL/GenBank/DDBJ databases">
        <title>Mariniflexile gromovii gen. nov., sp. nov., a gliding bacterium isolated from the sea urchin Strongylocentrotus intermedius.</title>
        <authorList>
            <person name="Ko S."/>
            <person name="Le V."/>
            <person name="Ahn C.-Y."/>
            <person name="Oh H.-M."/>
        </authorList>
    </citation>
    <scope>NUCLEOTIDE SEQUENCE [LARGE SCALE GENOMIC DNA]</scope>
    <source>
        <strain evidence="1 2">KCTC 12570</strain>
    </source>
</reference>
<evidence type="ECO:0000313" key="1">
    <source>
        <dbReference type="EMBL" id="MBP0904843.1"/>
    </source>
</evidence>
<gene>
    <name evidence="1" type="ORF">J8H85_13460</name>
</gene>
<protein>
    <submittedName>
        <fullName evidence="1">Uncharacterized protein</fullName>
    </submittedName>
</protein>
<evidence type="ECO:0000313" key="2">
    <source>
        <dbReference type="Proteomes" id="UP000670776"/>
    </source>
</evidence>
<name>A0ABS4BWU5_9FLAO</name>
<proteinExistence type="predicted"/>